<dbReference type="RefSeq" id="WP_135869379.1">
    <property type="nucleotide sequence ID" value="NZ_SRSC01000001.1"/>
</dbReference>
<dbReference type="GO" id="GO:0015031">
    <property type="term" value="P:protein transport"/>
    <property type="evidence" value="ECO:0007669"/>
    <property type="project" value="UniProtKB-KW"/>
</dbReference>
<keyword evidence="4 7" id="KW-0812">Transmembrane</keyword>
<evidence type="ECO:0000256" key="6">
    <source>
        <dbReference type="ARBA" id="ARBA00023136"/>
    </source>
</evidence>
<dbReference type="Pfam" id="PF02472">
    <property type="entry name" value="ExbD"/>
    <property type="match status" value="1"/>
</dbReference>
<dbReference type="InterPro" id="IPR003400">
    <property type="entry name" value="ExbD"/>
</dbReference>
<organism evidence="9 10">
    <name type="scientific">Geomonas terrae</name>
    <dbReference type="NCBI Taxonomy" id="2562681"/>
    <lineage>
        <taxon>Bacteria</taxon>
        <taxon>Pseudomonadati</taxon>
        <taxon>Thermodesulfobacteriota</taxon>
        <taxon>Desulfuromonadia</taxon>
        <taxon>Geobacterales</taxon>
        <taxon>Geobacteraceae</taxon>
        <taxon>Geomonas</taxon>
    </lineage>
</organism>
<dbReference type="GO" id="GO:0022857">
    <property type="term" value="F:transmembrane transporter activity"/>
    <property type="evidence" value="ECO:0007669"/>
    <property type="project" value="InterPro"/>
</dbReference>
<reference evidence="9 10" key="1">
    <citation type="submission" date="2019-04" db="EMBL/GenBank/DDBJ databases">
        <title>Geobacter oryzae sp. nov., ferric-reducing bacteria isolated from paddy soil.</title>
        <authorList>
            <person name="Xu Z."/>
            <person name="Masuda Y."/>
            <person name="Itoh H."/>
            <person name="Senoo K."/>
        </authorList>
    </citation>
    <scope>NUCLEOTIDE SEQUENCE [LARGE SCALE GENOMIC DNA]</scope>
    <source>
        <strain evidence="9 10">Red111</strain>
    </source>
</reference>
<dbReference type="AlphaFoldDB" id="A0A4S1CMQ3"/>
<proteinExistence type="inferred from homology"/>
<sequence length="166" mass="18171">MARRKRRQKEELDMDIMEVLNLTPMMDVFTVLVVFLLITAVFTSITIMELSVPTGAGAAAAGKPNFAIEVIVRKAGLEIANGKSVEAVIPKKGDKYDLEKLSEVMRGIKAQYPDKEDATVLMEPKVEYDYLVQVMDVVRSAVVKTPGSTLGARVTLFPKISIGDAP</sequence>
<evidence type="ECO:0000256" key="2">
    <source>
        <dbReference type="ARBA" id="ARBA00005811"/>
    </source>
</evidence>
<comment type="similarity">
    <text evidence="2 7">Belongs to the ExbD/TolR family.</text>
</comment>
<keyword evidence="3" id="KW-1003">Cell membrane</keyword>
<keyword evidence="6 8" id="KW-0472">Membrane</keyword>
<evidence type="ECO:0000256" key="8">
    <source>
        <dbReference type="SAM" id="Phobius"/>
    </source>
</evidence>
<dbReference type="Proteomes" id="UP000306416">
    <property type="component" value="Unassembled WGS sequence"/>
</dbReference>
<keyword evidence="5 8" id="KW-1133">Transmembrane helix</keyword>
<comment type="caution">
    <text evidence="9">The sequence shown here is derived from an EMBL/GenBank/DDBJ whole genome shotgun (WGS) entry which is preliminary data.</text>
</comment>
<evidence type="ECO:0000256" key="5">
    <source>
        <dbReference type="ARBA" id="ARBA00022989"/>
    </source>
</evidence>
<name>A0A4S1CMQ3_9BACT</name>
<evidence type="ECO:0000313" key="10">
    <source>
        <dbReference type="Proteomes" id="UP000306416"/>
    </source>
</evidence>
<accession>A0A4S1CMQ3</accession>
<feature type="transmembrane region" description="Helical" evidence="8">
    <location>
        <begin position="20"/>
        <end position="42"/>
    </location>
</feature>
<dbReference type="GO" id="GO:0005886">
    <property type="term" value="C:plasma membrane"/>
    <property type="evidence" value="ECO:0007669"/>
    <property type="project" value="UniProtKB-SubCell"/>
</dbReference>
<protein>
    <submittedName>
        <fullName evidence="9">Biopolymer transporter ExbD</fullName>
    </submittedName>
</protein>
<dbReference type="EMBL" id="SRSC01000001">
    <property type="protein sequence ID" value="TGU75069.1"/>
    <property type="molecule type" value="Genomic_DNA"/>
</dbReference>
<evidence type="ECO:0000256" key="3">
    <source>
        <dbReference type="ARBA" id="ARBA00022475"/>
    </source>
</evidence>
<dbReference type="PANTHER" id="PTHR30558">
    <property type="entry name" value="EXBD MEMBRANE COMPONENT OF PMF-DRIVEN MACROMOLECULE IMPORT SYSTEM"/>
    <property type="match status" value="1"/>
</dbReference>
<keyword evidence="7" id="KW-0813">Transport</keyword>
<evidence type="ECO:0000313" key="9">
    <source>
        <dbReference type="EMBL" id="TGU75069.1"/>
    </source>
</evidence>
<gene>
    <name evidence="9" type="ORF">E4633_06335</name>
</gene>
<evidence type="ECO:0000256" key="7">
    <source>
        <dbReference type="RuleBase" id="RU003879"/>
    </source>
</evidence>
<evidence type="ECO:0000256" key="1">
    <source>
        <dbReference type="ARBA" id="ARBA00004162"/>
    </source>
</evidence>
<keyword evidence="10" id="KW-1185">Reference proteome</keyword>
<keyword evidence="7" id="KW-0653">Protein transport</keyword>
<evidence type="ECO:0000256" key="4">
    <source>
        <dbReference type="ARBA" id="ARBA00022692"/>
    </source>
</evidence>
<comment type="subcellular location">
    <subcellularLocation>
        <location evidence="1">Cell membrane</location>
        <topology evidence="1">Single-pass membrane protein</topology>
    </subcellularLocation>
    <subcellularLocation>
        <location evidence="7">Cell membrane</location>
        <topology evidence="7">Single-pass type II membrane protein</topology>
    </subcellularLocation>
</comment>